<dbReference type="Gene3D" id="3.40.605.10">
    <property type="entry name" value="Aldehyde Dehydrogenase, Chain A, domain 1"/>
    <property type="match status" value="1"/>
</dbReference>
<dbReference type="InterPro" id="IPR018211">
    <property type="entry name" value="ADH_Fe_CS"/>
</dbReference>
<dbReference type="GO" id="GO:0004022">
    <property type="term" value="F:alcohol dehydrogenase (NAD+) activity"/>
    <property type="evidence" value="ECO:0007669"/>
    <property type="project" value="UniProtKB-UniRule"/>
</dbReference>
<dbReference type="FunFam" id="3.40.50.1970:FF:000002">
    <property type="entry name" value="Aldehyde-alcohol dehydrogenase"/>
    <property type="match status" value="1"/>
</dbReference>
<dbReference type="NCBIfam" id="NF010378">
    <property type="entry name" value="PRK13805.1"/>
    <property type="match status" value="1"/>
</dbReference>
<dbReference type="Pfam" id="PF00465">
    <property type="entry name" value="Fe-ADH"/>
    <property type="match status" value="1"/>
</dbReference>
<dbReference type="CDD" id="cd07122">
    <property type="entry name" value="ALDH_F20_ACDH"/>
    <property type="match status" value="1"/>
</dbReference>
<keyword evidence="4" id="KW-0520">NAD</keyword>
<dbReference type="GO" id="GO:0015976">
    <property type="term" value="P:carbon utilization"/>
    <property type="evidence" value="ECO:0007669"/>
    <property type="project" value="InterPro"/>
</dbReference>
<dbReference type="Pfam" id="PF25137">
    <property type="entry name" value="ADH_Fe_C"/>
    <property type="match status" value="1"/>
</dbReference>
<dbReference type="SUPFAM" id="SSF53720">
    <property type="entry name" value="ALDH-like"/>
    <property type="match status" value="1"/>
</dbReference>
<evidence type="ECO:0000259" key="9">
    <source>
        <dbReference type="Pfam" id="PF00171"/>
    </source>
</evidence>
<comment type="cofactor">
    <cofactor evidence="1">
        <name>Fe(2+)</name>
        <dbReference type="ChEBI" id="CHEBI:29033"/>
    </cofactor>
</comment>
<dbReference type="EMBL" id="CDMZ01003136">
    <property type="protein sequence ID" value="CEM45231.1"/>
    <property type="molecule type" value="Genomic_DNA"/>
</dbReference>
<dbReference type="InterPro" id="IPR012079">
    <property type="entry name" value="Bifunc_Ald-ADH"/>
</dbReference>
<reference evidence="12" key="1">
    <citation type="submission" date="2014-11" db="EMBL/GenBank/DDBJ databases">
        <authorList>
            <person name="Otto D Thomas"/>
            <person name="Naeem Raeece"/>
        </authorList>
    </citation>
    <scope>NUCLEOTIDE SEQUENCE</scope>
</reference>
<feature type="domain" description="Fe-containing alcohol dehydrogenase-like C-terminal" evidence="11">
    <location>
        <begin position="644"/>
        <end position="858"/>
    </location>
</feature>
<evidence type="ECO:0000256" key="1">
    <source>
        <dbReference type="ARBA" id="ARBA00001954"/>
    </source>
</evidence>
<dbReference type="InterPro" id="IPR016161">
    <property type="entry name" value="Ald_DH/histidinol_DH"/>
</dbReference>
<dbReference type="FunFam" id="1.20.1090.10:FF:000001">
    <property type="entry name" value="Aldehyde-alcohol dehydrogenase"/>
    <property type="match status" value="1"/>
</dbReference>
<evidence type="ECO:0000259" key="11">
    <source>
        <dbReference type="Pfam" id="PF25137"/>
    </source>
</evidence>
<dbReference type="PANTHER" id="PTHR11496:SF83">
    <property type="entry name" value="HYDROXYACID-OXOACID TRANSHYDROGENASE, MITOCHONDRIAL"/>
    <property type="match status" value="1"/>
</dbReference>
<dbReference type="InterPro" id="IPR001670">
    <property type="entry name" value="ADH_Fe/GldA"/>
</dbReference>
<evidence type="ECO:0000256" key="7">
    <source>
        <dbReference type="ARBA" id="ARBA00035645"/>
    </source>
</evidence>
<dbReference type="PROSITE" id="PS00913">
    <property type="entry name" value="ADH_IRON_1"/>
    <property type="match status" value="1"/>
</dbReference>
<dbReference type="GO" id="GO:0006066">
    <property type="term" value="P:alcohol metabolic process"/>
    <property type="evidence" value="ECO:0007669"/>
    <property type="project" value="InterPro"/>
</dbReference>
<proteinExistence type="inferred from homology"/>
<feature type="domain" description="Aldehyde dehydrogenase" evidence="9">
    <location>
        <begin position="2"/>
        <end position="268"/>
    </location>
</feature>
<dbReference type="PhylomeDB" id="A0A0G4HM74"/>
<evidence type="ECO:0000259" key="10">
    <source>
        <dbReference type="Pfam" id="PF00465"/>
    </source>
</evidence>
<comment type="similarity">
    <text evidence="6 8">In the N-terminal section; belongs to the aldehyde dehydrogenase family.</text>
</comment>
<evidence type="ECO:0000313" key="12">
    <source>
        <dbReference type="EMBL" id="CEM45231.1"/>
    </source>
</evidence>
<name>A0A0G4HM74_9ALVE</name>
<dbReference type="InterPro" id="IPR039697">
    <property type="entry name" value="Alcohol_dehydrogenase_Fe"/>
</dbReference>
<evidence type="ECO:0000256" key="8">
    <source>
        <dbReference type="PIRNR" id="PIRNR000111"/>
    </source>
</evidence>
<dbReference type="Gene3D" id="3.40.309.10">
    <property type="entry name" value="Aldehyde Dehydrogenase, Chain A, domain 2"/>
    <property type="match status" value="1"/>
</dbReference>
<protein>
    <recommendedName>
        <fullName evidence="8">Aldehyde-alcohol dehydrogenase</fullName>
    </recommendedName>
</protein>
<dbReference type="InterPro" id="IPR015590">
    <property type="entry name" value="Aldehyde_DH_dom"/>
</dbReference>
<dbReference type="SUPFAM" id="SSF56796">
    <property type="entry name" value="Dehydroquinate synthase-like"/>
    <property type="match status" value="1"/>
</dbReference>
<keyword evidence="5" id="KW-0511">Multifunctional enzyme</keyword>
<dbReference type="GO" id="GO:0005739">
    <property type="term" value="C:mitochondrion"/>
    <property type="evidence" value="ECO:0007669"/>
    <property type="project" value="TreeGrafter"/>
</dbReference>
<dbReference type="PIRSF" id="PIRSF000111">
    <property type="entry name" value="ALDH_ADH"/>
    <property type="match status" value="1"/>
</dbReference>
<dbReference type="GO" id="GO:0008774">
    <property type="term" value="F:acetaldehyde dehydrogenase (acetylating) activity"/>
    <property type="evidence" value="ECO:0007669"/>
    <property type="project" value="UniProtKB-UniRule"/>
</dbReference>
<dbReference type="Pfam" id="PF00171">
    <property type="entry name" value="Aldedh"/>
    <property type="match status" value="1"/>
</dbReference>
<dbReference type="CDD" id="cd08178">
    <property type="entry name" value="AAD_C"/>
    <property type="match status" value="1"/>
</dbReference>
<dbReference type="GO" id="GO:0046872">
    <property type="term" value="F:metal ion binding"/>
    <property type="evidence" value="ECO:0007669"/>
    <property type="project" value="InterPro"/>
</dbReference>
<sequence>MADTSEIDMLVEKTLSAQKEYSIFTQEQVDEIFRQAAAAAAAARIPLAKQAAEETGMGVMEDKVIKNQFAAEYIYNTYKDTHTCGVVEDDRSFGYMKVAEPVGLIAGVTPTTNPTSTAIFKALMCLKTRNGIIFCPHPRAKKCTKRACEIVEAAAVKAGAPANIVSCIENPTAAVSAALMRHPKINLILATGGPGMVRAAYSSGKPALGVGAGNTPVLIDETADLKMAVSSVLISKTFDNGMICASEQSIVVVDSIYEAAVKEFEARGAVFVKGEAKKKLAELVIIEDHLNAAVVGQPATKIAEMAGIKDCPPYAKVLMGEAEEVGESEPFSFEKLSPVLGFYRASDFDAALETSRRLVAFGGSGHTSVLYTDPSSRDRITKFHDVMTAGRILINMPASQGAIGDVFNFRLPPSLTLGCGSWGGNSVSENIGVKHLLNYKSVAERRENMLWFRVPPRVYFKQGALRLGLQEMVGKKKCTIITDRVMVDLGFVKKVTDVLDSLEIRTQVFSDVKPDPDLKDIDRALSFVKTFEPDLFVAIGGGSPIDAAKLIWLMYEQPDIRFQDVALRFMDIRKRIIRIPDLGQKATLVAVPTTSGTGSEVTPFTVITDDVAHQKYPLADYALTPSMAIVDPELVMSMPKTLAAWSGIDALTHAVECYVSVLATHFTDAEAVRAIELVFKYLERSYKGGAKDPEARENMHYAATIAGMAFANGFLGICHSMAHQLGGSLRIPHGLANALLLSHVIRYNATDMPTKQGLMPQYRYPNALHRYAEIADRLRLTKPGEDDNRKVDKLIAAIEDLKTRCGIPKSIAEWGIAEDAFYGVLDTMVERAFDDQCTPANPRYPLAPELKAIFEKAYRGDAP</sequence>
<evidence type="ECO:0000256" key="2">
    <source>
        <dbReference type="ARBA" id="ARBA00023002"/>
    </source>
</evidence>
<keyword evidence="2 8" id="KW-0560">Oxidoreductase</keyword>
<dbReference type="AlphaFoldDB" id="A0A0G4HM74"/>
<gene>
    <name evidence="12" type="ORF">Cvel_1146</name>
</gene>
<feature type="domain" description="Alcohol dehydrogenase iron-type/glycerol dehydrogenase GldA" evidence="10">
    <location>
        <begin position="455"/>
        <end position="632"/>
    </location>
</feature>
<dbReference type="PANTHER" id="PTHR11496">
    <property type="entry name" value="ALCOHOL DEHYDROGENASE"/>
    <property type="match status" value="1"/>
</dbReference>
<dbReference type="PROSITE" id="PS00060">
    <property type="entry name" value="ADH_IRON_2"/>
    <property type="match status" value="1"/>
</dbReference>
<evidence type="ECO:0000256" key="5">
    <source>
        <dbReference type="ARBA" id="ARBA00023268"/>
    </source>
</evidence>
<evidence type="ECO:0000256" key="4">
    <source>
        <dbReference type="ARBA" id="ARBA00023027"/>
    </source>
</evidence>
<dbReference type="Gene3D" id="3.40.50.1970">
    <property type="match status" value="1"/>
</dbReference>
<dbReference type="InterPro" id="IPR016162">
    <property type="entry name" value="Ald_DH_N"/>
</dbReference>
<dbReference type="InterPro" id="IPR016163">
    <property type="entry name" value="Ald_DH_C"/>
</dbReference>
<dbReference type="InterPro" id="IPR056798">
    <property type="entry name" value="ADH_Fe_C"/>
</dbReference>
<accession>A0A0G4HM74</accession>
<evidence type="ECO:0000256" key="6">
    <source>
        <dbReference type="ARBA" id="ARBA00035641"/>
    </source>
</evidence>
<keyword evidence="3" id="KW-0408">Iron</keyword>
<evidence type="ECO:0000256" key="3">
    <source>
        <dbReference type="ARBA" id="ARBA00023004"/>
    </source>
</evidence>
<dbReference type="Gene3D" id="1.20.1090.10">
    <property type="entry name" value="Dehydroquinate synthase-like - alpha domain"/>
    <property type="match status" value="1"/>
</dbReference>
<dbReference type="InterPro" id="IPR034789">
    <property type="entry name" value="AAD_C"/>
</dbReference>
<organism evidence="12">
    <name type="scientific">Chromera velia CCMP2878</name>
    <dbReference type="NCBI Taxonomy" id="1169474"/>
    <lineage>
        <taxon>Eukaryota</taxon>
        <taxon>Sar</taxon>
        <taxon>Alveolata</taxon>
        <taxon>Colpodellida</taxon>
        <taxon>Chromeraceae</taxon>
        <taxon>Chromera</taxon>
    </lineage>
</organism>
<dbReference type="VEuPathDB" id="CryptoDB:Cvel_1146"/>
<comment type="similarity">
    <text evidence="7 8">In the C-terminal section; belongs to the iron-containing alcohol dehydrogenase family.</text>
</comment>